<name>A0ABY5VV28_9ACTN</name>
<feature type="transmembrane region" description="Helical" evidence="1">
    <location>
        <begin position="282"/>
        <end position="301"/>
    </location>
</feature>
<dbReference type="PANTHER" id="PTHR36836">
    <property type="entry name" value="COLANIC ACID BIOSYNTHESIS PROTEIN WCAK"/>
    <property type="match status" value="1"/>
</dbReference>
<evidence type="ECO:0000259" key="2">
    <source>
        <dbReference type="Pfam" id="PF04230"/>
    </source>
</evidence>
<keyword evidence="4" id="KW-1185">Reference proteome</keyword>
<feature type="domain" description="Polysaccharide pyruvyl transferase" evidence="2">
    <location>
        <begin position="18"/>
        <end position="300"/>
    </location>
</feature>
<reference evidence="3" key="1">
    <citation type="submission" date="2021-04" db="EMBL/GenBank/DDBJ databases">
        <authorList>
            <person name="Hartkoorn R.C."/>
            <person name="Beaudoing E."/>
            <person name="Hot D."/>
        </authorList>
    </citation>
    <scope>NUCLEOTIDE SEQUENCE</scope>
    <source>
        <strain evidence="3">NRRL B-16292</strain>
    </source>
</reference>
<gene>
    <name evidence="3" type="ORF">Dfulv_38165</name>
</gene>
<evidence type="ECO:0000313" key="4">
    <source>
        <dbReference type="Proteomes" id="UP001059617"/>
    </source>
</evidence>
<dbReference type="GO" id="GO:0016740">
    <property type="term" value="F:transferase activity"/>
    <property type="evidence" value="ECO:0007669"/>
    <property type="project" value="UniProtKB-KW"/>
</dbReference>
<keyword evidence="1" id="KW-0812">Transmembrane</keyword>
<protein>
    <submittedName>
        <fullName evidence="3">Polysaccharide pyruvyl transferase family protein</fullName>
    </submittedName>
</protein>
<proteinExistence type="predicted"/>
<dbReference type="InterPro" id="IPR007345">
    <property type="entry name" value="Polysacch_pyruvyl_Trfase"/>
</dbReference>
<dbReference type="EMBL" id="CP073720">
    <property type="protein sequence ID" value="UWP80914.1"/>
    <property type="molecule type" value="Genomic_DNA"/>
</dbReference>
<accession>A0ABY5VV28</accession>
<dbReference type="Proteomes" id="UP001059617">
    <property type="component" value="Chromosome"/>
</dbReference>
<dbReference type="RefSeq" id="WP_259858677.1">
    <property type="nucleotide sequence ID" value="NZ_BAAAST010000177.1"/>
</dbReference>
<sequence>MTEHGPRVGVLGSYGGYNLGDEAILTSLLTDLRARRPDTDVLVLSRDPEHTARAHPDVTVAPWEGVSRDRTAEALARLDLLVLGGGGILYDTEARRYLRVVRTAQEQRVPVFTYALGAGPLTEDLDCTLTRETLSAAMEVTVRDEESKVALEEAGVTSRVTVTADPALLLQPEEFNVGLLHDSLPPGRRVVGMSVREPGRAAQHLAADEYHQLLAHVGDFIVHRLDAALLFVPMERSDIRHAHAVLSRMTAAEHCRVLHGEFRPGQILDLMRHLDLAVGMRLHFLIFAALSGVPLLALPYAGKVFDFAQRIGAPVPRGVVREAAGPLLAQVDRLWDERPERMEDIAARVAALRQRATETGRRLGAQLDRIAPQLSTFNGHKTTPAPERVAM</sequence>
<organism evidence="3 4">
    <name type="scientific">Dactylosporangium fulvum</name>
    <dbReference type="NCBI Taxonomy" id="53359"/>
    <lineage>
        <taxon>Bacteria</taxon>
        <taxon>Bacillati</taxon>
        <taxon>Actinomycetota</taxon>
        <taxon>Actinomycetes</taxon>
        <taxon>Micromonosporales</taxon>
        <taxon>Micromonosporaceae</taxon>
        <taxon>Dactylosporangium</taxon>
    </lineage>
</organism>
<keyword evidence="1" id="KW-0472">Membrane</keyword>
<evidence type="ECO:0000256" key="1">
    <source>
        <dbReference type="SAM" id="Phobius"/>
    </source>
</evidence>
<evidence type="ECO:0000313" key="3">
    <source>
        <dbReference type="EMBL" id="UWP80914.1"/>
    </source>
</evidence>
<keyword evidence="1" id="KW-1133">Transmembrane helix</keyword>
<dbReference type="Pfam" id="PF04230">
    <property type="entry name" value="PS_pyruv_trans"/>
    <property type="match status" value="1"/>
</dbReference>
<keyword evidence="3" id="KW-0808">Transferase</keyword>
<dbReference type="PANTHER" id="PTHR36836:SF1">
    <property type="entry name" value="COLANIC ACID BIOSYNTHESIS PROTEIN WCAK"/>
    <property type="match status" value="1"/>
</dbReference>
<reference evidence="3" key="2">
    <citation type="submission" date="2022-09" db="EMBL/GenBank/DDBJ databases">
        <title>Biosynthetic gene clusters of Dactylosporangioum fulvum.</title>
        <authorList>
            <person name="Caradec T."/>
        </authorList>
    </citation>
    <scope>NUCLEOTIDE SEQUENCE</scope>
    <source>
        <strain evidence="3">NRRL B-16292</strain>
    </source>
</reference>